<comment type="caution">
    <text evidence="2">The sequence shown here is derived from an EMBL/GenBank/DDBJ whole genome shotgun (WGS) entry which is preliminary data.</text>
</comment>
<name>A0ABP0I2A5_9DINO</name>
<proteinExistence type="predicted"/>
<feature type="region of interest" description="Disordered" evidence="1">
    <location>
        <begin position="1"/>
        <end position="27"/>
    </location>
</feature>
<accession>A0ABP0I2A5</accession>
<dbReference type="EMBL" id="CAXAMN010001669">
    <property type="protein sequence ID" value="CAK8995677.1"/>
    <property type="molecule type" value="Genomic_DNA"/>
</dbReference>
<keyword evidence="3" id="KW-1185">Reference proteome</keyword>
<reference evidence="2 3" key="1">
    <citation type="submission" date="2024-02" db="EMBL/GenBank/DDBJ databases">
        <authorList>
            <person name="Chen Y."/>
            <person name="Shah S."/>
            <person name="Dougan E. K."/>
            <person name="Thang M."/>
            <person name="Chan C."/>
        </authorList>
    </citation>
    <scope>NUCLEOTIDE SEQUENCE [LARGE SCALE GENOMIC DNA]</scope>
</reference>
<organism evidence="2 3">
    <name type="scientific">Durusdinium trenchii</name>
    <dbReference type="NCBI Taxonomy" id="1381693"/>
    <lineage>
        <taxon>Eukaryota</taxon>
        <taxon>Sar</taxon>
        <taxon>Alveolata</taxon>
        <taxon>Dinophyceae</taxon>
        <taxon>Suessiales</taxon>
        <taxon>Symbiodiniaceae</taxon>
        <taxon>Durusdinium</taxon>
    </lineage>
</organism>
<protein>
    <submittedName>
        <fullName evidence="2">Uncharacterized protein</fullName>
    </submittedName>
</protein>
<evidence type="ECO:0000313" key="2">
    <source>
        <dbReference type="EMBL" id="CAK8995677.1"/>
    </source>
</evidence>
<dbReference type="Proteomes" id="UP001642484">
    <property type="component" value="Unassembled WGS sequence"/>
</dbReference>
<sequence length="204" mass="22411">MGQAFGHLFGSEPVHEEVDGMADDPGGTIPGVDITGDSCSCTYPPISKETLHKGDEEFWLNLDPYTASTLLAQKPNGEKEFAISMDRFGIAKQHLSDALETMRTKYTDLALARRDLESSQMGAAWEHFSKCRPLSKKYGLYLPCHENFKTAMRRYRGLLQKPSCPVGASLPLRPASAPLIFPPPVPDVVNALVSAADRKLGEFL</sequence>
<gene>
    <name evidence="2" type="ORF">CCMP2556_LOCUS4125</name>
</gene>
<evidence type="ECO:0000256" key="1">
    <source>
        <dbReference type="SAM" id="MobiDB-lite"/>
    </source>
</evidence>
<evidence type="ECO:0000313" key="3">
    <source>
        <dbReference type="Proteomes" id="UP001642484"/>
    </source>
</evidence>